<evidence type="ECO:0000313" key="5">
    <source>
        <dbReference type="EMBL" id="KAJ1520378.1"/>
    </source>
</evidence>
<dbReference type="Proteomes" id="UP001075354">
    <property type="component" value="Chromosome 14"/>
</dbReference>
<keyword evidence="2" id="KW-0238">DNA-binding</keyword>
<dbReference type="Pfam" id="PF03221">
    <property type="entry name" value="HTH_Tnp_Tc5"/>
    <property type="match status" value="1"/>
</dbReference>
<organism evidence="5 6">
    <name type="scientific">Megalurothrips usitatus</name>
    <name type="common">bean blossom thrips</name>
    <dbReference type="NCBI Taxonomy" id="439358"/>
    <lineage>
        <taxon>Eukaryota</taxon>
        <taxon>Metazoa</taxon>
        <taxon>Ecdysozoa</taxon>
        <taxon>Arthropoda</taxon>
        <taxon>Hexapoda</taxon>
        <taxon>Insecta</taxon>
        <taxon>Pterygota</taxon>
        <taxon>Neoptera</taxon>
        <taxon>Paraneoptera</taxon>
        <taxon>Thysanoptera</taxon>
        <taxon>Terebrantia</taxon>
        <taxon>Thripoidea</taxon>
        <taxon>Thripidae</taxon>
        <taxon>Megalurothrips</taxon>
    </lineage>
</organism>
<evidence type="ECO:0000259" key="4">
    <source>
        <dbReference type="PROSITE" id="PS51253"/>
    </source>
</evidence>
<dbReference type="SMART" id="SM00674">
    <property type="entry name" value="CENPB"/>
    <property type="match status" value="1"/>
</dbReference>
<dbReference type="InterPro" id="IPR006600">
    <property type="entry name" value="HTH_CenpB_DNA-bd_dom"/>
</dbReference>
<dbReference type="GO" id="GO:0005634">
    <property type="term" value="C:nucleus"/>
    <property type="evidence" value="ECO:0007669"/>
    <property type="project" value="UniProtKB-SubCell"/>
</dbReference>
<comment type="subcellular location">
    <subcellularLocation>
        <location evidence="1">Nucleus</location>
    </subcellularLocation>
</comment>
<evidence type="ECO:0000256" key="2">
    <source>
        <dbReference type="ARBA" id="ARBA00023125"/>
    </source>
</evidence>
<dbReference type="Pfam" id="PF03184">
    <property type="entry name" value="DDE_1"/>
    <property type="match status" value="1"/>
</dbReference>
<dbReference type="AlphaFoldDB" id="A0AAV7X386"/>
<accession>A0AAV7X386</accession>
<dbReference type="Gene3D" id="1.10.10.60">
    <property type="entry name" value="Homeodomain-like"/>
    <property type="match status" value="2"/>
</dbReference>
<evidence type="ECO:0000313" key="6">
    <source>
        <dbReference type="Proteomes" id="UP001075354"/>
    </source>
</evidence>
<gene>
    <name evidence="5" type="ORF">ONE63_003513</name>
</gene>
<feature type="region of interest" description="Disordered" evidence="3">
    <location>
        <begin position="388"/>
        <end position="468"/>
    </location>
</feature>
<sequence length="468" mass="52073">MKGIKRPGKRSTIDLGAKLLILSEVDKAPPGDTRAAIASRLNIPVTTLQGILKTRDKIESAALAGDKKQKKIKKSPFDDVERALVQWIHQARSLPVKPALSGSTLKAQAKIIASRLGVENFTATNGWLTRFRRRNKISYVKLSGESADVNNDTVEAWTQTVLPAHLKGYALKDIFNADEFAVFINLLPDKSMVAPGEDTHGGKQSKARVTCLIGSNADGSEKLTPLIIGKSKKPRCFANIRTLPCTYANQRNAWMDSAIFETWLRKLDGKMRVEKRKILLFIDNCPAHPVVNGLTNIKLIFLPKNTTSKLQPMDQGIIKNIKHYYRTRLVHRLINFIGRPNVQKKDCYINLFQAMHFLQWSWSQVTQETISNCFRRAGFREVRAEEVLPAVPPPRAPQPRRRRPDRDDSSVDGDLEEVSAAESASDTDGEDGNGEGEGPAVDSQEAEGNTPAVDCSEDIPIDETIQEM</sequence>
<dbReference type="InterPro" id="IPR004875">
    <property type="entry name" value="DDE_SF_endonuclease_dom"/>
</dbReference>
<keyword evidence="6" id="KW-1185">Reference proteome</keyword>
<reference evidence="5" key="1">
    <citation type="submission" date="2022-12" db="EMBL/GenBank/DDBJ databases">
        <title>Chromosome-level genome assembly of the bean flower thrips Megalurothrips usitatus.</title>
        <authorList>
            <person name="Ma L."/>
            <person name="Liu Q."/>
            <person name="Li H."/>
            <person name="Cai W."/>
        </authorList>
    </citation>
    <scope>NUCLEOTIDE SEQUENCE</scope>
    <source>
        <strain evidence="5">Cailab_2022a</strain>
    </source>
</reference>
<dbReference type="InterPro" id="IPR009057">
    <property type="entry name" value="Homeodomain-like_sf"/>
</dbReference>
<dbReference type="PROSITE" id="PS51253">
    <property type="entry name" value="HTH_CENPB"/>
    <property type="match status" value="1"/>
</dbReference>
<evidence type="ECO:0000256" key="3">
    <source>
        <dbReference type="SAM" id="MobiDB-lite"/>
    </source>
</evidence>
<dbReference type="PANTHER" id="PTHR19303">
    <property type="entry name" value="TRANSPOSON"/>
    <property type="match status" value="1"/>
</dbReference>
<dbReference type="GO" id="GO:0003677">
    <property type="term" value="F:DNA binding"/>
    <property type="evidence" value="ECO:0007669"/>
    <property type="project" value="UniProtKB-KW"/>
</dbReference>
<feature type="compositionally biased region" description="Acidic residues" evidence="3">
    <location>
        <begin position="410"/>
        <end position="434"/>
    </location>
</feature>
<dbReference type="InterPro" id="IPR050863">
    <property type="entry name" value="CenT-Element_Derived"/>
</dbReference>
<feature type="compositionally biased region" description="Acidic residues" evidence="3">
    <location>
        <begin position="455"/>
        <end position="468"/>
    </location>
</feature>
<proteinExistence type="predicted"/>
<dbReference type="PANTHER" id="PTHR19303:SF73">
    <property type="entry name" value="PROTEIN PDC2"/>
    <property type="match status" value="1"/>
</dbReference>
<evidence type="ECO:0000256" key="1">
    <source>
        <dbReference type="ARBA" id="ARBA00004123"/>
    </source>
</evidence>
<dbReference type="SUPFAM" id="SSF46689">
    <property type="entry name" value="Homeodomain-like"/>
    <property type="match status" value="1"/>
</dbReference>
<name>A0AAV7X386_9NEOP</name>
<dbReference type="EMBL" id="JAPTSV010000014">
    <property type="protein sequence ID" value="KAJ1520378.1"/>
    <property type="molecule type" value="Genomic_DNA"/>
</dbReference>
<comment type="caution">
    <text evidence="5">The sequence shown here is derived from an EMBL/GenBank/DDBJ whole genome shotgun (WGS) entry which is preliminary data.</text>
</comment>
<protein>
    <recommendedName>
        <fullName evidence="4">HTH CENPB-type domain-containing protein</fullName>
    </recommendedName>
</protein>
<feature type="domain" description="HTH CENPB-type" evidence="4">
    <location>
        <begin position="68"/>
        <end position="141"/>
    </location>
</feature>